<feature type="non-terminal residue" evidence="1">
    <location>
        <position position="68"/>
    </location>
</feature>
<comment type="caution">
    <text evidence="1">The sequence shown here is derived from an EMBL/GenBank/DDBJ whole genome shotgun (WGS) entry which is preliminary data.</text>
</comment>
<sequence length="68" mass="7697">MDEPISEAAKCPKKCLFTPRRWVHAGMKVHKKTTVKEKATEALCSLMARFELHENGIDIEALKEVATE</sequence>
<proteinExistence type="predicted"/>
<organism evidence="1 2">
    <name type="scientific">Prorocentrum cordatum</name>
    <dbReference type="NCBI Taxonomy" id="2364126"/>
    <lineage>
        <taxon>Eukaryota</taxon>
        <taxon>Sar</taxon>
        <taxon>Alveolata</taxon>
        <taxon>Dinophyceae</taxon>
        <taxon>Prorocentrales</taxon>
        <taxon>Prorocentraceae</taxon>
        <taxon>Prorocentrum</taxon>
    </lineage>
</organism>
<dbReference type="EMBL" id="CAUYUJ010017834">
    <property type="protein sequence ID" value="CAK0878302.1"/>
    <property type="molecule type" value="Genomic_DNA"/>
</dbReference>
<name>A0ABN9W0Q1_9DINO</name>
<protein>
    <submittedName>
        <fullName evidence="1">Uncharacterized protein</fullName>
    </submittedName>
</protein>
<reference evidence="1" key="1">
    <citation type="submission" date="2023-10" db="EMBL/GenBank/DDBJ databases">
        <authorList>
            <person name="Chen Y."/>
            <person name="Shah S."/>
            <person name="Dougan E. K."/>
            <person name="Thang M."/>
            <person name="Chan C."/>
        </authorList>
    </citation>
    <scope>NUCLEOTIDE SEQUENCE [LARGE SCALE GENOMIC DNA]</scope>
</reference>
<keyword evidence="2" id="KW-1185">Reference proteome</keyword>
<evidence type="ECO:0000313" key="2">
    <source>
        <dbReference type="Proteomes" id="UP001189429"/>
    </source>
</evidence>
<evidence type="ECO:0000313" key="1">
    <source>
        <dbReference type="EMBL" id="CAK0878302.1"/>
    </source>
</evidence>
<gene>
    <name evidence="1" type="ORF">PCOR1329_LOCUS62108</name>
</gene>
<accession>A0ABN9W0Q1</accession>
<dbReference type="Proteomes" id="UP001189429">
    <property type="component" value="Unassembled WGS sequence"/>
</dbReference>